<evidence type="ECO:0000256" key="4">
    <source>
        <dbReference type="ARBA" id="ARBA00023235"/>
    </source>
</evidence>
<dbReference type="Pfam" id="PF00425">
    <property type="entry name" value="Chorismate_bind"/>
    <property type="match status" value="1"/>
</dbReference>
<name>A0A1Q2CVF1_9ACTN</name>
<dbReference type="InterPro" id="IPR005801">
    <property type="entry name" value="ADC_synthase"/>
</dbReference>
<dbReference type="SUPFAM" id="SSF56322">
    <property type="entry name" value="ADC synthase"/>
    <property type="match status" value="1"/>
</dbReference>
<evidence type="ECO:0000256" key="5">
    <source>
        <dbReference type="ARBA" id="ARBA00041564"/>
    </source>
</evidence>
<dbReference type="NCBIfam" id="TIGR00543">
    <property type="entry name" value="isochor_syn"/>
    <property type="match status" value="1"/>
</dbReference>
<dbReference type="EC" id="5.4.4.2" evidence="3"/>
<dbReference type="EMBL" id="CP019607">
    <property type="protein sequence ID" value="AQP50059.1"/>
    <property type="molecule type" value="Genomic_DNA"/>
</dbReference>
<dbReference type="STRING" id="399497.BW733_03630"/>
<dbReference type="PANTHER" id="PTHR42839">
    <property type="entry name" value="ISOCHORISMATE SYNTHASE ENTC"/>
    <property type="match status" value="1"/>
</dbReference>
<sequence length="430" mass="45915">MLAKVILDFGSARMRATTVAIDDPGPLERFLPDSGPSTAFIRKGEGFVGLGEAARFETDTLEAADVWWDEISEQIDHDSEMPGEFGTGPIAVGSFTFDPDRSEERSVLTVPQTVIGRRGDVFWMTKLGSDHNSMDLPSRGAAALAPVNPVAVGGAMGEDVWTRIVGEVVSLIRNDEVSKVVLARDLRIRADEPLDLRWILDRLIRDYPMTWTYLVDGMAGATPELLLRRQGGLVTSRVLAGTVWREAEGADPLQLAAELARSQKDISEHEFAVASVADALAPYCQAMNVPDAPSVLKLPNVMHLATDITGVVGPESGALTLAAALHPSAAVCGTPTHLALDIISELESLDRGRYAGPVGWTDMDGDGEWAIALRGGQVRPHHPQEIQLFAGAGVVADSDPEVELAETGAKLVPMLQALGLDPATATPAPR</sequence>
<protein>
    <recommendedName>
        <fullName evidence="3">isochorismate synthase</fullName>
        <ecNumber evidence="3">5.4.4.2</ecNumber>
    </recommendedName>
    <alternativeName>
        <fullName evidence="5">Isochorismate mutase</fullName>
    </alternativeName>
</protein>
<gene>
    <name evidence="7" type="ORF">BW733_03630</name>
</gene>
<accession>A0A1Q2CVF1</accession>
<organism evidence="7 8">
    <name type="scientific">Tessaracoccus flavescens</name>
    <dbReference type="NCBI Taxonomy" id="399497"/>
    <lineage>
        <taxon>Bacteria</taxon>
        <taxon>Bacillati</taxon>
        <taxon>Actinomycetota</taxon>
        <taxon>Actinomycetes</taxon>
        <taxon>Propionibacteriales</taxon>
        <taxon>Propionibacteriaceae</taxon>
        <taxon>Tessaracoccus</taxon>
    </lineage>
</organism>
<comment type="catalytic activity">
    <reaction evidence="1">
        <text>chorismate = isochorismate</text>
        <dbReference type="Rhea" id="RHEA:18985"/>
        <dbReference type="ChEBI" id="CHEBI:29748"/>
        <dbReference type="ChEBI" id="CHEBI:29780"/>
        <dbReference type="EC" id="5.4.4.2"/>
    </reaction>
</comment>
<dbReference type="Proteomes" id="UP000188235">
    <property type="component" value="Chromosome"/>
</dbReference>
<dbReference type="GO" id="GO:0009697">
    <property type="term" value="P:salicylic acid biosynthetic process"/>
    <property type="evidence" value="ECO:0007669"/>
    <property type="project" value="TreeGrafter"/>
</dbReference>
<evidence type="ECO:0000313" key="8">
    <source>
        <dbReference type="Proteomes" id="UP000188235"/>
    </source>
</evidence>
<dbReference type="GO" id="GO:0008909">
    <property type="term" value="F:isochorismate synthase activity"/>
    <property type="evidence" value="ECO:0007669"/>
    <property type="project" value="UniProtKB-EC"/>
</dbReference>
<feature type="domain" description="Chorismate-utilising enzyme C-terminal" evidence="6">
    <location>
        <begin position="159"/>
        <end position="410"/>
    </location>
</feature>
<keyword evidence="8" id="KW-1185">Reference proteome</keyword>
<evidence type="ECO:0000256" key="2">
    <source>
        <dbReference type="ARBA" id="ARBA00005297"/>
    </source>
</evidence>
<dbReference type="PANTHER" id="PTHR42839:SF2">
    <property type="entry name" value="ISOCHORISMATE SYNTHASE ENTC"/>
    <property type="match status" value="1"/>
</dbReference>
<dbReference type="KEGG" id="tfa:BW733_03630"/>
<dbReference type="AlphaFoldDB" id="A0A1Q2CVF1"/>
<dbReference type="Gene3D" id="3.60.120.10">
    <property type="entry name" value="Anthranilate synthase"/>
    <property type="match status" value="1"/>
</dbReference>
<keyword evidence="4" id="KW-0413">Isomerase</keyword>
<evidence type="ECO:0000256" key="3">
    <source>
        <dbReference type="ARBA" id="ARBA00012824"/>
    </source>
</evidence>
<proteinExistence type="inferred from homology"/>
<comment type="similarity">
    <text evidence="2">Belongs to the isochorismate synthase family.</text>
</comment>
<dbReference type="InterPro" id="IPR015890">
    <property type="entry name" value="Chorismate_C"/>
</dbReference>
<dbReference type="InterPro" id="IPR004561">
    <property type="entry name" value="IsoChor_synthase"/>
</dbReference>
<reference evidence="7 8" key="1">
    <citation type="journal article" date="2008" name="Int. J. Syst. Evol. Microbiol.">
        <title>Tessaracoccus flavescens sp. nov., isolated from marine sediment.</title>
        <authorList>
            <person name="Lee D.W."/>
            <person name="Lee S.D."/>
        </authorList>
    </citation>
    <scope>NUCLEOTIDE SEQUENCE [LARGE SCALE GENOMIC DNA]</scope>
    <source>
        <strain evidence="7 8">SST-39T</strain>
    </source>
</reference>
<evidence type="ECO:0000256" key="1">
    <source>
        <dbReference type="ARBA" id="ARBA00000799"/>
    </source>
</evidence>
<evidence type="ECO:0000313" key="7">
    <source>
        <dbReference type="EMBL" id="AQP50059.1"/>
    </source>
</evidence>
<evidence type="ECO:0000259" key="6">
    <source>
        <dbReference type="Pfam" id="PF00425"/>
    </source>
</evidence>